<evidence type="ECO:0000256" key="9">
    <source>
        <dbReference type="ARBA" id="ARBA00022842"/>
    </source>
</evidence>
<feature type="binding site" evidence="12">
    <location>
        <position position="146"/>
    </location>
    <ligand>
        <name>substrate</name>
    </ligand>
</feature>
<dbReference type="RefSeq" id="WP_341412602.1">
    <property type="nucleotide sequence ID" value="NZ_JBBUTH010000010.1"/>
</dbReference>
<keyword evidence="12" id="KW-0963">Cytoplasm</keyword>
<feature type="binding site" evidence="12">
    <location>
        <position position="251"/>
    </location>
    <ligand>
        <name>K(+)</name>
        <dbReference type="ChEBI" id="CHEBI:29103"/>
    </ligand>
</feature>
<feature type="binding site" evidence="12">
    <location>
        <position position="292"/>
    </location>
    <ligand>
        <name>K(+)</name>
        <dbReference type="ChEBI" id="CHEBI:29103"/>
    </ligand>
</feature>
<keyword evidence="7 12" id="KW-0418">Kinase</keyword>
<dbReference type="Proteomes" id="UP001365405">
    <property type="component" value="Unassembled WGS sequence"/>
</dbReference>
<evidence type="ECO:0000256" key="12">
    <source>
        <dbReference type="HAMAP-Rule" id="MF_01987"/>
    </source>
</evidence>
<evidence type="ECO:0000313" key="14">
    <source>
        <dbReference type="EMBL" id="MEK8052870.1"/>
    </source>
</evidence>
<organism evidence="14 15">
    <name type="scientific">Pseudaquabacterium inlustre</name>
    <dbReference type="NCBI Taxonomy" id="2984192"/>
    <lineage>
        <taxon>Bacteria</taxon>
        <taxon>Pseudomonadati</taxon>
        <taxon>Pseudomonadota</taxon>
        <taxon>Betaproteobacteria</taxon>
        <taxon>Burkholderiales</taxon>
        <taxon>Sphaerotilaceae</taxon>
        <taxon>Pseudaquabacterium</taxon>
    </lineage>
</organism>
<comment type="similarity">
    <text evidence="12">Belongs to the carbohydrate kinase PfkB family. Ribokinase subfamily.</text>
</comment>
<feature type="binding site" evidence="12">
    <location>
        <begin position="256"/>
        <end position="257"/>
    </location>
    <ligand>
        <name>ATP</name>
        <dbReference type="ChEBI" id="CHEBI:30616"/>
    </ligand>
</feature>
<feature type="binding site" evidence="12">
    <location>
        <position position="253"/>
    </location>
    <ligand>
        <name>K(+)</name>
        <dbReference type="ChEBI" id="CHEBI:29103"/>
    </ligand>
</feature>
<dbReference type="InterPro" id="IPR011877">
    <property type="entry name" value="Ribokinase"/>
</dbReference>
<dbReference type="PROSITE" id="PS00584">
    <property type="entry name" value="PFKB_KINASES_2"/>
    <property type="match status" value="1"/>
</dbReference>
<evidence type="ECO:0000259" key="13">
    <source>
        <dbReference type="Pfam" id="PF00294"/>
    </source>
</evidence>
<dbReference type="GO" id="GO:0004747">
    <property type="term" value="F:ribokinase activity"/>
    <property type="evidence" value="ECO:0007669"/>
    <property type="project" value="UniProtKB-EC"/>
</dbReference>
<keyword evidence="11 12" id="KW-0119">Carbohydrate metabolism</keyword>
<dbReference type="SUPFAM" id="SSF53613">
    <property type="entry name" value="Ribokinase-like"/>
    <property type="match status" value="1"/>
</dbReference>
<comment type="subcellular location">
    <subcellularLocation>
        <location evidence="12">Cytoplasm</location>
    </subcellularLocation>
</comment>
<comment type="function">
    <text evidence="12">Catalyzes the phosphorylation of ribose at O-5 in a reaction requiring ATP and magnesium. The resulting D-ribose-5-phosphate can then be used either for sythesis of nucleotides, histidine, and tryptophan, or as a component of the pentose phosphate pathway.</text>
</comment>
<proteinExistence type="inferred from homology"/>
<comment type="caution">
    <text evidence="14">The sequence shown here is derived from an EMBL/GenBank/DDBJ whole genome shotgun (WGS) entry which is preliminary data.</text>
</comment>
<keyword evidence="8 12" id="KW-0067">ATP-binding</keyword>
<evidence type="ECO:0000256" key="1">
    <source>
        <dbReference type="ARBA" id="ARBA00005380"/>
    </source>
</evidence>
<comment type="caution">
    <text evidence="12">Lacks conserved residue(s) required for the propagation of feature annotation.</text>
</comment>
<evidence type="ECO:0000256" key="10">
    <source>
        <dbReference type="ARBA" id="ARBA00022958"/>
    </source>
</evidence>
<feature type="binding site" evidence="12">
    <location>
        <position position="287"/>
    </location>
    <ligand>
        <name>K(+)</name>
        <dbReference type="ChEBI" id="CHEBI:29103"/>
    </ligand>
</feature>
<comment type="pathway">
    <text evidence="12">Carbohydrate metabolism; D-ribose degradation; D-ribose 5-phosphate from beta-D-ribopyranose: step 2/2.</text>
</comment>
<evidence type="ECO:0000256" key="8">
    <source>
        <dbReference type="ARBA" id="ARBA00022840"/>
    </source>
</evidence>
<comment type="activity regulation">
    <text evidence="12">Activated by a monovalent cation that binds near, but not in, the active site. The most likely occupant of the site in vivo is potassium. Ion binding induces a conformational change that may alter substrate affinity.</text>
</comment>
<dbReference type="PANTHER" id="PTHR10584">
    <property type="entry name" value="SUGAR KINASE"/>
    <property type="match status" value="1"/>
</dbReference>
<dbReference type="InterPro" id="IPR029056">
    <property type="entry name" value="Ribokinase-like"/>
</dbReference>
<keyword evidence="4 12" id="KW-0808">Transferase</keyword>
<evidence type="ECO:0000313" key="15">
    <source>
        <dbReference type="Proteomes" id="UP001365405"/>
    </source>
</evidence>
<dbReference type="PANTHER" id="PTHR10584:SF166">
    <property type="entry name" value="RIBOKINASE"/>
    <property type="match status" value="1"/>
</dbReference>
<comment type="cofactor">
    <cofactor evidence="12">
        <name>Mg(2+)</name>
        <dbReference type="ChEBI" id="CHEBI:18420"/>
    </cofactor>
    <text evidence="12">Requires a divalent cation, most likely magnesium in vivo, as an electrophilic catalyst to aid phosphoryl group transfer. It is the chelate of the metal and the nucleotide that is the actual substrate.</text>
</comment>
<evidence type="ECO:0000256" key="2">
    <source>
        <dbReference type="ARBA" id="ARBA00012035"/>
    </source>
</evidence>
<dbReference type="CDD" id="cd01174">
    <property type="entry name" value="ribokinase"/>
    <property type="match status" value="1"/>
</dbReference>
<evidence type="ECO:0000256" key="11">
    <source>
        <dbReference type="ARBA" id="ARBA00023277"/>
    </source>
</evidence>
<gene>
    <name evidence="12" type="primary">rbsK</name>
    <name evidence="14" type="ORF">AACH10_21645</name>
</gene>
<keyword evidence="10 12" id="KW-0630">Potassium</keyword>
<keyword evidence="15" id="KW-1185">Reference proteome</keyword>
<dbReference type="InterPro" id="IPR002139">
    <property type="entry name" value="Ribo/fructo_kinase"/>
</dbReference>
<evidence type="ECO:0000256" key="4">
    <source>
        <dbReference type="ARBA" id="ARBA00022679"/>
    </source>
</evidence>
<dbReference type="InterPro" id="IPR002173">
    <property type="entry name" value="Carboh/pur_kinase_PfkB_CS"/>
</dbReference>
<keyword evidence="6 12" id="KW-0547">Nucleotide-binding</keyword>
<comment type="subunit">
    <text evidence="12">Homodimer.</text>
</comment>
<feature type="binding site" evidence="12">
    <location>
        <position position="281"/>
    </location>
    <ligand>
        <name>ATP</name>
        <dbReference type="ChEBI" id="CHEBI:30616"/>
    </ligand>
</feature>
<dbReference type="HAMAP" id="MF_01987">
    <property type="entry name" value="Ribokinase"/>
    <property type="match status" value="1"/>
</dbReference>
<feature type="binding site" evidence="12">
    <location>
        <position position="290"/>
    </location>
    <ligand>
        <name>K(+)</name>
        <dbReference type="ChEBI" id="CHEBI:29103"/>
    </ligand>
</feature>
<feature type="binding site" evidence="12">
    <location>
        <begin position="45"/>
        <end position="49"/>
    </location>
    <ligand>
        <name>substrate</name>
    </ligand>
</feature>
<protein>
    <recommendedName>
        <fullName evidence="3 12">Ribokinase</fullName>
        <shortName evidence="12">RK</shortName>
        <ecNumber evidence="2 12">2.7.1.15</ecNumber>
    </recommendedName>
</protein>
<comment type="similarity">
    <text evidence="1">Belongs to the carbohydrate kinase pfkB family.</text>
</comment>
<feature type="binding site" evidence="12">
    <location>
        <position position="190"/>
    </location>
    <ligand>
        <name>ATP</name>
        <dbReference type="ChEBI" id="CHEBI:30616"/>
    </ligand>
</feature>
<evidence type="ECO:0000256" key="7">
    <source>
        <dbReference type="ARBA" id="ARBA00022777"/>
    </source>
</evidence>
<comment type="catalytic activity">
    <reaction evidence="12">
        <text>D-ribose + ATP = D-ribose 5-phosphate + ADP + H(+)</text>
        <dbReference type="Rhea" id="RHEA:13697"/>
        <dbReference type="ChEBI" id="CHEBI:15378"/>
        <dbReference type="ChEBI" id="CHEBI:30616"/>
        <dbReference type="ChEBI" id="CHEBI:47013"/>
        <dbReference type="ChEBI" id="CHEBI:78346"/>
        <dbReference type="ChEBI" id="CHEBI:456216"/>
        <dbReference type="EC" id="2.7.1.15"/>
    </reaction>
</comment>
<feature type="active site" description="Proton acceptor" evidence="12">
    <location>
        <position position="257"/>
    </location>
</feature>
<dbReference type="Pfam" id="PF00294">
    <property type="entry name" value="PfkB"/>
    <property type="match status" value="1"/>
</dbReference>
<keyword evidence="5 12" id="KW-0479">Metal-binding</keyword>
<keyword evidence="9 12" id="KW-0460">Magnesium</keyword>
<dbReference type="EMBL" id="JBBUTH010000010">
    <property type="protein sequence ID" value="MEK8052870.1"/>
    <property type="molecule type" value="Genomic_DNA"/>
</dbReference>
<feature type="binding site" evidence="12">
    <location>
        <position position="257"/>
    </location>
    <ligand>
        <name>substrate</name>
    </ligand>
</feature>
<sequence>MTPVPPRIDVVCLASWNADLVVRVPRPAARGETQFASDFEISPGGKGSNAAVAAARQGAKVALLARIGDDDFGRMALALWQAEGIDARQVTVATGERSGVAQIQVFDDGDNSIAVYRGAGMGLGAHHAQAAESLLRQARVVMASNEVPQACTLAAFAIARAAGVTTLLNPAPAATLPDGLLALTDLLTPNEGELRALAGAPADAPEAACAATLLARGVGRVLVTLSADGCRLHTRDAAAQHLGGHRVPVVDTIGAGDTFTGALAAALARGEAIASAMRQANAAAALAVQGRGAIAGMPGRAQVQALLAT</sequence>
<name>A0ABU9CM22_9BURK</name>
<dbReference type="EC" id="2.7.1.15" evidence="2 12"/>
<accession>A0ABU9CM22</accession>
<evidence type="ECO:0000256" key="5">
    <source>
        <dbReference type="ARBA" id="ARBA00022723"/>
    </source>
</evidence>
<evidence type="ECO:0000256" key="6">
    <source>
        <dbReference type="ARBA" id="ARBA00022741"/>
    </source>
</evidence>
<feature type="domain" description="Carbohydrate kinase PfkB" evidence="13">
    <location>
        <begin position="9"/>
        <end position="298"/>
    </location>
</feature>
<dbReference type="Gene3D" id="3.40.1190.20">
    <property type="match status" value="1"/>
</dbReference>
<reference evidence="14 15" key="1">
    <citation type="submission" date="2024-04" db="EMBL/GenBank/DDBJ databases">
        <title>Novel species of the genus Ideonella isolated from streams.</title>
        <authorList>
            <person name="Lu H."/>
        </authorList>
    </citation>
    <scope>NUCLEOTIDE SEQUENCE [LARGE SCALE GENOMIC DNA]</scope>
    <source>
        <strain evidence="14 15">DXS22W</strain>
    </source>
</reference>
<dbReference type="InterPro" id="IPR011611">
    <property type="entry name" value="PfkB_dom"/>
</dbReference>
<dbReference type="PRINTS" id="PR00990">
    <property type="entry name" value="RIBOKINASE"/>
</dbReference>
<evidence type="ECO:0000256" key="3">
    <source>
        <dbReference type="ARBA" id="ARBA00016943"/>
    </source>
</evidence>
<feature type="binding site" evidence="12">
    <location>
        <begin position="17"/>
        <end position="19"/>
    </location>
    <ligand>
        <name>substrate</name>
    </ligand>
</feature>